<dbReference type="GO" id="GO:0006891">
    <property type="term" value="P:intra-Golgi vesicle-mediated transport"/>
    <property type="evidence" value="ECO:0007669"/>
    <property type="project" value="TreeGrafter"/>
</dbReference>
<keyword evidence="4" id="KW-0931">ER-Golgi transport</keyword>
<feature type="compositionally biased region" description="Basic residues" evidence="5">
    <location>
        <begin position="99"/>
        <end position="108"/>
    </location>
</feature>
<feature type="non-terminal residue" evidence="7">
    <location>
        <position position="1"/>
    </location>
</feature>
<dbReference type="GO" id="GO:0005524">
    <property type="term" value="F:ATP binding"/>
    <property type="evidence" value="ECO:0007669"/>
    <property type="project" value="UniProtKB-UniRule"/>
</dbReference>
<dbReference type="AlphaFoldDB" id="K0S550"/>
<dbReference type="SUPFAM" id="SSF52540">
    <property type="entry name" value="P-loop containing nucleoside triphosphate hydrolases"/>
    <property type="match status" value="1"/>
</dbReference>
<reference evidence="7 8" key="1">
    <citation type="journal article" date="2012" name="Genome Biol.">
        <title>Genome and low-iron response of an oceanic diatom adapted to chronic iron limitation.</title>
        <authorList>
            <person name="Lommer M."/>
            <person name="Specht M."/>
            <person name="Roy A.S."/>
            <person name="Kraemer L."/>
            <person name="Andreson R."/>
            <person name="Gutowska M.A."/>
            <person name="Wolf J."/>
            <person name="Bergner S.V."/>
            <person name="Schilhabel M.B."/>
            <person name="Klostermeier U.C."/>
            <person name="Beiko R.G."/>
            <person name="Rosenstiel P."/>
            <person name="Hippler M."/>
            <person name="Laroche J."/>
        </authorList>
    </citation>
    <scope>NUCLEOTIDE SEQUENCE [LARGE SCALE GENOMIC DNA]</scope>
    <source>
        <strain evidence="7 8">CCMP1005</strain>
    </source>
</reference>
<keyword evidence="4" id="KW-0479">Metal-binding</keyword>
<dbReference type="EMBL" id="AGNL01036508">
    <property type="protein sequence ID" value="EJK54027.1"/>
    <property type="molecule type" value="Genomic_DNA"/>
</dbReference>
<dbReference type="InterPro" id="IPR039812">
    <property type="entry name" value="Vesicle-fus_ATPase"/>
</dbReference>
<dbReference type="Gene3D" id="3.40.50.300">
    <property type="entry name" value="P-loop containing nucleotide triphosphate hydrolases"/>
    <property type="match status" value="1"/>
</dbReference>
<keyword evidence="8" id="KW-1185">Reference proteome</keyword>
<evidence type="ECO:0000256" key="4">
    <source>
        <dbReference type="RuleBase" id="RU367045"/>
    </source>
</evidence>
<accession>K0S550</accession>
<gene>
    <name evidence="7" type="ORF">THAOC_26422</name>
</gene>
<comment type="catalytic activity">
    <reaction evidence="4">
        <text>ATP + H2O = ADP + phosphate + H(+)</text>
        <dbReference type="Rhea" id="RHEA:13065"/>
        <dbReference type="ChEBI" id="CHEBI:15377"/>
        <dbReference type="ChEBI" id="CHEBI:15378"/>
        <dbReference type="ChEBI" id="CHEBI:30616"/>
        <dbReference type="ChEBI" id="CHEBI:43474"/>
        <dbReference type="ChEBI" id="CHEBI:456216"/>
        <dbReference type="EC" id="3.6.4.6"/>
    </reaction>
</comment>
<comment type="caution">
    <text evidence="7">The sequence shown here is derived from an EMBL/GenBank/DDBJ whole genome shotgun (WGS) entry which is preliminary data.</text>
</comment>
<feature type="region of interest" description="Disordered" evidence="5">
    <location>
        <begin position="309"/>
        <end position="419"/>
    </location>
</feature>
<evidence type="ECO:0000256" key="5">
    <source>
        <dbReference type="SAM" id="MobiDB-lite"/>
    </source>
</evidence>
<dbReference type="EC" id="3.6.4.6" evidence="4"/>
<evidence type="ECO:0000256" key="3">
    <source>
        <dbReference type="ARBA" id="ARBA00022840"/>
    </source>
</evidence>
<comment type="subcellular location">
    <subcellularLocation>
        <location evidence="4">Cytoplasm</location>
    </subcellularLocation>
</comment>
<feature type="compositionally biased region" description="Gly residues" evidence="5">
    <location>
        <begin position="52"/>
        <end position="63"/>
    </location>
</feature>
<feature type="compositionally biased region" description="Low complexity" evidence="5">
    <location>
        <begin position="167"/>
        <end position="178"/>
    </location>
</feature>
<dbReference type="Pfam" id="PF00004">
    <property type="entry name" value="AAA"/>
    <property type="match status" value="1"/>
</dbReference>
<name>K0S550_THAOC</name>
<evidence type="ECO:0000259" key="6">
    <source>
        <dbReference type="Pfam" id="PF00004"/>
    </source>
</evidence>
<evidence type="ECO:0000256" key="1">
    <source>
        <dbReference type="ARBA" id="ARBA00006914"/>
    </source>
</evidence>
<comment type="cofactor">
    <cofactor evidence="4">
        <name>Mg(2+)</name>
        <dbReference type="ChEBI" id="CHEBI:18420"/>
    </cofactor>
    <text evidence="4">Binds 1 Mg(2+) ion per subunit.</text>
</comment>
<dbReference type="GO" id="GO:0005795">
    <property type="term" value="C:Golgi stack"/>
    <property type="evidence" value="ECO:0007669"/>
    <property type="project" value="TreeGrafter"/>
</dbReference>
<proteinExistence type="inferred from homology"/>
<keyword evidence="3 4" id="KW-0067">ATP-binding</keyword>
<feature type="domain" description="ATPase AAA-type core" evidence="6">
    <location>
        <begin position="488"/>
        <end position="512"/>
    </location>
</feature>
<dbReference type="PANTHER" id="PTHR23078">
    <property type="entry name" value="VESICULAR-FUSION PROTEIN NSF"/>
    <property type="match status" value="1"/>
</dbReference>
<keyword evidence="4" id="KW-0963">Cytoplasm</keyword>
<sequence length="520" mass="53901">RDAAAALVAADRAGDALTHSYGSESQGLWVHGPSAERLGETVGRVQVRRPGGAKGRCGPGRMGRPGRWGRSRGPRSDDVSGRCDVSLGMCPNGDTPDVRHRRRLRRSGRPGGPGRVGASGRRDAGLRMSEADEPSDAPDLFPSGTTGRWRHLPGRPSGRSSRATSVGASTAPTRTGARPRGGGSTIRPRKGSSASWTGWMRSIAEDDDDEVRGQWLRFMKRSPSPMFVDLTGRFRVIIAANHRDGGAPWVTDGHLDSVDMTLDGYLGRLRCHLIVLPSGGGTAPLSLVESAGAHVGGYDEAGRGEAGGGAAVVGDGRRRPLVGPAGRARAQVRGGRHGTRGGPRGGPDAAAVAGPPDGVRQGDCCGRAGRGHGPHARAGGVGSVRGAPPPPRGHRRGKGGSGEDDGVPETRPADGERREELADRLRDRVGGLSAQVEAIVRRVVDGRSIYAASPGGGGGEAGDPVSASRARREAEELALLGLQPVRGLLLYGEPGVGKTLIVREVARALNAREPKIVAAS</sequence>
<organism evidence="7 8">
    <name type="scientific">Thalassiosira oceanica</name>
    <name type="common">Marine diatom</name>
    <dbReference type="NCBI Taxonomy" id="159749"/>
    <lineage>
        <taxon>Eukaryota</taxon>
        <taxon>Sar</taxon>
        <taxon>Stramenopiles</taxon>
        <taxon>Ochrophyta</taxon>
        <taxon>Bacillariophyta</taxon>
        <taxon>Coscinodiscophyceae</taxon>
        <taxon>Thalassiosirophycidae</taxon>
        <taxon>Thalassiosirales</taxon>
        <taxon>Thalassiosiraceae</taxon>
        <taxon>Thalassiosira</taxon>
    </lineage>
</organism>
<keyword evidence="4" id="KW-0813">Transport</keyword>
<dbReference type="Proteomes" id="UP000266841">
    <property type="component" value="Unassembled WGS sequence"/>
</dbReference>
<keyword evidence="4" id="KW-0653">Protein transport</keyword>
<comment type="function">
    <text evidence="4">Required for vesicle-mediated transport. Catalyzes the fusion of transport vesicles within the Golgi cisternae. Is also required for transport from the endoplasmic reticulum to the Golgi stack. Seems to function as a fusion protein required for the delivery of cargo proteins to all compartments of the Golgi stack independent of vesicle origin.</text>
</comment>
<comment type="similarity">
    <text evidence="1 4">Belongs to the AAA ATPase family.</text>
</comment>
<dbReference type="InterPro" id="IPR027417">
    <property type="entry name" value="P-loop_NTPase"/>
</dbReference>
<dbReference type="GO" id="GO:0035494">
    <property type="term" value="P:SNARE complex disassembly"/>
    <property type="evidence" value="ECO:0007669"/>
    <property type="project" value="InterPro"/>
</dbReference>
<dbReference type="PANTHER" id="PTHR23078:SF3">
    <property type="entry name" value="VESICLE-FUSING ATPASE"/>
    <property type="match status" value="1"/>
</dbReference>
<protein>
    <recommendedName>
        <fullName evidence="4">Vesicle-fusing ATPase</fullName>
        <ecNumber evidence="4">3.6.4.6</ecNumber>
    </recommendedName>
</protein>
<dbReference type="InterPro" id="IPR003959">
    <property type="entry name" value="ATPase_AAA_core"/>
</dbReference>
<feature type="region of interest" description="Disordered" evidence="5">
    <location>
        <begin position="40"/>
        <end position="195"/>
    </location>
</feature>
<evidence type="ECO:0000313" key="8">
    <source>
        <dbReference type="Proteomes" id="UP000266841"/>
    </source>
</evidence>
<keyword evidence="4" id="KW-0460">Magnesium</keyword>
<feature type="compositionally biased region" description="Low complexity" evidence="5">
    <location>
        <begin position="346"/>
        <end position="359"/>
    </location>
</feature>
<keyword evidence="2 4" id="KW-0547">Nucleotide-binding</keyword>
<evidence type="ECO:0000256" key="2">
    <source>
        <dbReference type="ARBA" id="ARBA00022741"/>
    </source>
</evidence>
<keyword evidence="4" id="KW-0378">Hydrolase</keyword>
<dbReference type="GO" id="GO:0043001">
    <property type="term" value="P:Golgi to plasma membrane protein transport"/>
    <property type="evidence" value="ECO:0007669"/>
    <property type="project" value="TreeGrafter"/>
</dbReference>
<feature type="compositionally biased region" description="Low complexity" evidence="5">
    <location>
        <begin position="323"/>
        <end position="333"/>
    </location>
</feature>
<dbReference type="GO" id="GO:0016887">
    <property type="term" value="F:ATP hydrolysis activity"/>
    <property type="evidence" value="ECO:0007669"/>
    <property type="project" value="InterPro"/>
</dbReference>
<dbReference type="GO" id="GO:0046872">
    <property type="term" value="F:metal ion binding"/>
    <property type="evidence" value="ECO:0007669"/>
    <property type="project" value="UniProtKB-UniRule"/>
</dbReference>
<evidence type="ECO:0000313" key="7">
    <source>
        <dbReference type="EMBL" id="EJK54027.1"/>
    </source>
</evidence>